<protein>
    <recommendedName>
        <fullName evidence="4">DUF4139 domain-containing protein</fullName>
    </recommendedName>
</protein>
<name>A0A561PXM0_9BACT</name>
<evidence type="ECO:0000313" key="3">
    <source>
        <dbReference type="Proteomes" id="UP000320811"/>
    </source>
</evidence>
<sequence length="513" mass="55781">MYKIAFTAASLLVLHTAMAQQGVPPKKVTVFKNGTALIVNEGTVPVNGKLATLPDPGAVLLGTYWIGAPKGNTVKRVDVKTDTLKVQGAIGTIPQMLMANTGKKVTLSYTAGERGDRSVTGTILSVSPAANLVQLRKDDNKVTALQTSAIYQVDMDNSPLAFAKDSVARMVVIELENSVKETALKELYMQDGLNWTPSYLLKIADDKTAYLEMKATLTNPGKRMTDVETELVVGSPVLYFGAQRDPMSFDFVQMGVDVASAKFHMSQMSNNIVMMEGRVAAEEATAPDDFSQEGEKQGDFYIYKLGKISLPKQATATFPIFTGTIACKEKYSCTIPDNVGTYQSGADESTEGGGFADVYHAYEIKNTLNKPFTTAPIMLMDQQGNFLAQNQLKYTPVGADNTIQISKAIDITLQNKEEETGRVDNFKKVGKVVYGKVTVTGAVTINNFQQKDVTVNVKKCVNGAVDPLSDGGSVVKRKTQQGDKNPYSEMNWQLALKAGEKKVVRYSYQVLVN</sequence>
<keyword evidence="3" id="KW-1185">Reference proteome</keyword>
<dbReference type="PANTHER" id="PTHR38075:SF1">
    <property type="entry name" value="DUF4139 DOMAIN-CONTAINING PROTEIN"/>
    <property type="match status" value="1"/>
</dbReference>
<dbReference type="OrthoDB" id="977827at2"/>
<accession>A0A561PXM0</accession>
<feature type="chain" id="PRO_5022047900" description="DUF4139 domain-containing protein" evidence="1">
    <location>
        <begin position="20"/>
        <end position="513"/>
    </location>
</feature>
<feature type="signal peptide" evidence="1">
    <location>
        <begin position="1"/>
        <end position="19"/>
    </location>
</feature>
<evidence type="ECO:0000313" key="2">
    <source>
        <dbReference type="EMBL" id="TWF42849.1"/>
    </source>
</evidence>
<evidence type="ECO:0008006" key="4">
    <source>
        <dbReference type="Google" id="ProtNLM"/>
    </source>
</evidence>
<proteinExistence type="predicted"/>
<keyword evidence="1" id="KW-0732">Signal</keyword>
<dbReference type="PANTHER" id="PTHR38075">
    <property type="entry name" value="DUF4139 DOMAIN-CONTAINING PROTEIN"/>
    <property type="match status" value="1"/>
</dbReference>
<comment type="caution">
    <text evidence="2">The sequence shown here is derived from an EMBL/GenBank/DDBJ whole genome shotgun (WGS) entry which is preliminary data.</text>
</comment>
<gene>
    <name evidence="2" type="ORF">FHW36_102610</name>
</gene>
<dbReference type="EMBL" id="VIWO01000002">
    <property type="protein sequence ID" value="TWF42849.1"/>
    <property type="molecule type" value="Genomic_DNA"/>
</dbReference>
<dbReference type="RefSeq" id="WP_145667316.1">
    <property type="nucleotide sequence ID" value="NZ_VIWO01000002.1"/>
</dbReference>
<dbReference type="Proteomes" id="UP000320811">
    <property type="component" value="Unassembled WGS sequence"/>
</dbReference>
<evidence type="ECO:0000256" key="1">
    <source>
        <dbReference type="SAM" id="SignalP"/>
    </source>
</evidence>
<reference evidence="2 3" key="1">
    <citation type="submission" date="2019-06" db="EMBL/GenBank/DDBJ databases">
        <title>Sorghum-associated microbial communities from plants grown in Nebraska, USA.</title>
        <authorList>
            <person name="Schachtman D."/>
        </authorList>
    </citation>
    <scope>NUCLEOTIDE SEQUENCE [LARGE SCALE GENOMIC DNA]</scope>
    <source>
        <strain evidence="2 3">1209</strain>
    </source>
</reference>
<organism evidence="2 3">
    <name type="scientific">Chitinophaga polysaccharea</name>
    <dbReference type="NCBI Taxonomy" id="1293035"/>
    <lineage>
        <taxon>Bacteria</taxon>
        <taxon>Pseudomonadati</taxon>
        <taxon>Bacteroidota</taxon>
        <taxon>Chitinophagia</taxon>
        <taxon>Chitinophagales</taxon>
        <taxon>Chitinophagaceae</taxon>
        <taxon>Chitinophaga</taxon>
    </lineage>
</organism>
<dbReference type="AlphaFoldDB" id="A0A561PXM0"/>